<dbReference type="EMBL" id="CH445326">
    <property type="protein sequence ID" value="EAT91364.1"/>
    <property type="molecule type" value="Genomic_DNA"/>
</dbReference>
<dbReference type="Proteomes" id="UP000001055">
    <property type="component" value="Unassembled WGS sequence"/>
</dbReference>
<gene>
    <name evidence="2" type="ORF">SNOG_01715</name>
</gene>
<name>Q0V2P9_PHANO</name>
<dbReference type="GeneID" id="5969192"/>
<dbReference type="InParanoid" id="Q0V2P9"/>
<reference evidence="3" key="1">
    <citation type="journal article" date="2007" name="Plant Cell">
        <title>Dothideomycete-plant interactions illuminated by genome sequencing and EST analysis of the wheat pathogen Stagonospora nodorum.</title>
        <authorList>
            <person name="Hane J.K."/>
            <person name="Lowe R.G."/>
            <person name="Solomon P.S."/>
            <person name="Tan K.C."/>
            <person name="Schoch C.L."/>
            <person name="Spatafora J.W."/>
            <person name="Crous P.W."/>
            <person name="Kodira C."/>
            <person name="Birren B.W."/>
            <person name="Galagan J.E."/>
            <person name="Torriani S.F."/>
            <person name="McDonald B.A."/>
            <person name="Oliver R.P."/>
        </authorList>
    </citation>
    <scope>NUCLEOTIDE SEQUENCE [LARGE SCALE GENOMIC DNA]</scope>
    <source>
        <strain evidence="3">SN15 / ATCC MYA-4574 / FGSC 10173</strain>
    </source>
</reference>
<evidence type="ECO:0000313" key="2">
    <source>
        <dbReference type="EMBL" id="EAT91364.1"/>
    </source>
</evidence>
<dbReference type="KEGG" id="pno:SNOG_01715"/>
<proteinExistence type="predicted"/>
<sequence>MSTSSSAPFLLIDDMPMVGRAKESRVDLLIDILLRQQEPQTNKSSIESITSTSSSSTKINEGSLPHFNEMTRRPMLLLVPSFPGRAPDHSEPRSCPLSSFGPSAPLCAVYAFDTTLHIELPGGEGHASPSRARLPALRIDEFRPLRSPWTHAINTKEIGLCKPRVNDAR</sequence>
<protein>
    <submittedName>
        <fullName evidence="2">Uncharacterized protein</fullName>
    </submittedName>
</protein>
<feature type="region of interest" description="Disordered" evidence="1">
    <location>
        <begin position="40"/>
        <end position="65"/>
    </location>
</feature>
<evidence type="ECO:0000256" key="1">
    <source>
        <dbReference type="SAM" id="MobiDB-lite"/>
    </source>
</evidence>
<evidence type="ECO:0000313" key="3">
    <source>
        <dbReference type="Proteomes" id="UP000001055"/>
    </source>
</evidence>
<accession>Q0V2P9</accession>
<organism evidence="2 3">
    <name type="scientific">Phaeosphaeria nodorum (strain SN15 / ATCC MYA-4574 / FGSC 10173)</name>
    <name type="common">Glume blotch fungus</name>
    <name type="synonym">Parastagonospora nodorum</name>
    <dbReference type="NCBI Taxonomy" id="321614"/>
    <lineage>
        <taxon>Eukaryota</taxon>
        <taxon>Fungi</taxon>
        <taxon>Dikarya</taxon>
        <taxon>Ascomycota</taxon>
        <taxon>Pezizomycotina</taxon>
        <taxon>Dothideomycetes</taxon>
        <taxon>Pleosporomycetidae</taxon>
        <taxon>Pleosporales</taxon>
        <taxon>Pleosporineae</taxon>
        <taxon>Phaeosphaeriaceae</taxon>
        <taxon>Parastagonospora</taxon>
    </lineage>
</organism>
<feature type="compositionally biased region" description="Low complexity" evidence="1">
    <location>
        <begin position="41"/>
        <end position="61"/>
    </location>
</feature>
<dbReference type="RefSeq" id="XP_001792347.1">
    <property type="nucleotide sequence ID" value="XM_001792295.1"/>
</dbReference>
<dbReference type="AlphaFoldDB" id="Q0V2P9"/>